<dbReference type="EMBL" id="JAZHXJ010000197">
    <property type="protein sequence ID" value="KAL1869426.1"/>
    <property type="molecule type" value="Genomic_DNA"/>
</dbReference>
<feature type="compositionally biased region" description="Basic and acidic residues" evidence="1">
    <location>
        <begin position="71"/>
        <end position="86"/>
    </location>
</feature>
<comment type="caution">
    <text evidence="2">The sequence shown here is derived from an EMBL/GenBank/DDBJ whole genome shotgun (WGS) entry which is preliminary data.</text>
</comment>
<dbReference type="Proteomes" id="UP001586593">
    <property type="component" value="Unassembled WGS sequence"/>
</dbReference>
<name>A0ABR3X150_9PEZI</name>
<proteinExistence type="predicted"/>
<reference evidence="2 3" key="1">
    <citation type="journal article" date="2024" name="Commun. Biol.">
        <title>Comparative genomic analysis of thermophilic fungi reveals convergent evolutionary adaptations and gene losses.</title>
        <authorList>
            <person name="Steindorff A.S."/>
            <person name="Aguilar-Pontes M.V."/>
            <person name="Robinson A.J."/>
            <person name="Andreopoulos B."/>
            <person name="LaButti K."/>
            <person name="Kuo A."/>
            <person name="Mondo S."/>
            <person name="Riley R."/>
            <person name="Otillar R."/>
            <person name="Haridas S."/>
            <person name="Lipzen A."/>
            <person name="Grimwood J."/>
            <person name="Schmutz J."/>
            <person name="Clum A."/>
            <person name="Reid I.D."/>
            <person name="Moisan M.C."/>
            <person name="Butler G."/>
            <person name="Nguyen T.T.M."/>
            <person name="Dewar K."/>
            <person name="Conant G."/>
            <person name="Drula E."/>
            <person name="Henrissat B."/>
            <person name="Hansel C."/>
            <person name="Singer S."/>
            <person name="Hutchinson M.I."/>
            <person name="de Vries R.P."/>
            <person name="Natvig D.O."/>
            <person name="Powell A.J."/>
            <person name="Tsang A."/>
            <person name="Grigoriev I.V."/>
        </authorList>
    </citation>
    <scope>NUCLEOTIDE SEQUENCE [LARGE SCALE GENOMIC DNA]</scope>
    <source>
        <strain evidence="2 3">ATCC 24622</strain>
    </source>
</reference>
<organism evidence="2 3">
    <name type="scientific">Phialemonium thermophilum</name>
    <dbReference type="NCBI Taxonomy" id="223376"/>
    <lineage>
        <taxon>Eukaryota</taxon>
        <taxon>Fungi</taxon>
        <taxon>Dikarya</taxon>
        <taxon>Ascomycota</taxon>
        <taxon>Pezizomycotina</taxon>
        <taxon>Sordariomycetes</taxon>
        <taxon>Sordariomycetidae</taxon>
        <taxon>Cephalothecales</taxon>
        <taxon>Cephalothecaceae</taxon>
        <taxon>Phialemonium</taxon>
    </lineage>
</organism>
<feature type="region of interest" description="Disordered" evidence="1">
    <location>
        <begin position="1"/>
        <end position="94"/>
    </location>
</feature>
<sequence>MEIANHCGYAKKKMAAGQEVAKQEGRNQGTNEKDDLTKRDNRGEQIIRAEGRKKGTDKPRGLVATTGAIGEHLRSHQAGNRDDTPRNQHPGGVLYRQGDRLLEHTTGATSCIMKAGSPDDFDENDPTANRPEQGKSGYIFLLMPCGAGLAAEVVPNIQGIRGCVAPKHCIWRTQ</sequence>
<feature type="compositionally biased region" description="Basic and acidic residues" evidence="1">
    <location>
        <begin position="21"/>
        <end position="60"/>
    </location>
</feature>
<keyword evidence="3" id="KW-1185">Reference proteome</keyword>
<protein>
    <submittedName>
        <fullName evidence="2">Uncharacterized protein</fullName>
    </submittedName>
</protein>
<gene>
    <name evidence="2" type="ORF">VTK73DRAFT_3163</name>
</gene>
<evidence type="ECO:0000313" key="3">
    <source>
        <dbReference type="Proteomes" id="UP001586593"/>
    </source>
</evidence>
<evidence type="ECO:0000256" key="1">
    <source>
        <dbReference type="SAM" id="MobiDB-lite"/>
    </source>
</evidence>
<accession>A0ABR3X150</accession>
<evidence type="ECO:0000313" key="2">
    <source>
        <dbReference type="EMBL" id="KAL1869426.1"/>
    </source>
</evidence>